<dbReference type="KEGG" id="ned:HUN01_15670"/>
<organism evidence="2 3">
    <name type="scientific">Nostoc edaphicum CCNP1411</name>
    <dbReference type="NCBI Taxonomy" id="1472755"/>
    <lineage>
        <taxon>Bacteria</taxon>
        <taxon>Bacillati</taxon>
        <taxon>Cyanobacteriota</taxon>
        <taxon>Cyanophyceae</taxon>
        <taxon>Nostocales</taxon>
        <taxon>Nostocaceae</taxon>
        <taxon>Nostoc</taxon>
    </lineage>
</organism>
<reference evidence="3" key="1">
    <citation type="submission" date="2020-06" db="EMBL/GenBank/DDBJ databases">
        <title>Nostoc edaphicum CCNP1411 genome.</title>
        <authorList>
            <person name="Fidor A."/>
            <person name="Grabski M."/>
            <person name="Gawor J."/>
            <person name="Gromadka R."/>
            <person name="Wegrzyn G."/>
            <person name="Mazur-Marzec H."/>
        </authorList>
    </citation>
    <scope>NUCLEOTIDE SEQUENCE [LARGE SCALE GENOMIC DNA]</scope>
    <source>
        <strain evidence="3">CCNP1411</strain>
    </source>
</reference>
<dbReference type="RefSeq" id="WP_181932044.1">
    <property type="nucleotide sequence ID" value="NZ_CP054698.1"/>
</dbReference>
<dbReference type="AlphaFoldDB" id="A0A7D7LEC5"/>
<dbReference type="InterPro" id="IPR012296">
    <property type="entry name" value="Nuclease_put_TT1808"/>
</dbReference>
<evidence type="ECO:0000313" key="2">
    <source>
        <dbReference type="EMBL" id="QMS88969.1"/>
    </source>
</evidence>
<dbReference type="GO" id="GO:0004519">
    <property type="term" value="F:endonuclease activity"/>
    <property type="evidence" value="ECO:0007669"/>
    <property type="project" value="UniProtKB-KW"/>
</dbReference>
<keyword evidence="2" id="KW-0255">Endonuclease</keyword>
<dbReference type="PANTHER" id="PTHR35400">
    <property type="entry name" value="SLR1083 PROTEIN"/>
    <property type="match status" value="1"/>
</dbReference>
<dbReference type="PANTHER" id="PTHR35400:SF1">
    <property type="entry name" value="SLR1083 PROTEIN"/>
    <property type="match status" value="1"/>
</dbReference>
<dbReference type="CDD" id="cd06260">
    <property type="entry name" value="DUF820-like"/>
    <property type="match status" value="1"/>
</dbReference>
<keyword evidence="2" id="KW-0378">Hydrolase</keyword>
<dbReference type="SUPFAM" id="SSF52980">
    <property type="entry name" value="Restriction endonuclease-like"/>
    <property type="match status" value="1"/>
</dbReference>
<dbReference type="InterPro" id="IPR008538">
    <property type="entry name" value="Uma2"/>
</dbReference>
<name>A0A7D7LEC5_9NOSO</name>
<sequence length="195" mass="22358">MSIAQAKRFTLDEYHRLGELGFFHEDDHIELINGEIIEMASKDTAHETCLRKLWKELPKILGDKATLQSQAPIALPPNSEPEPDFAIVQNRADDYLSGHPKAADVFLVMEVSDSSLAYDQDVKIPLYAKGGITDYWIFNLFDNYLEVYSEPYQDNQGRYGYSNKRIFLSDEIITFPCFPDLSLDLAKVFPPKRNF</sequence>
<evidence type="ECO:0000313" key="3">
    <source>
        <dbReference type="Proteomes" id="UP000514713"/>
    </source>
</evidence>
<proteinExistence type="predicted"/>
<evidence type="ECO:0000259" key="1">
    <source>
        <dbReference type="Pfam" id="PF05685"/>
    </source>
</evidence>
<accession>A0A7D7LEC5</accession>
<protein>
    <submittedName>
        <fullName evidence="2">Uma2 family endonuclease</fullName>
    </submittedName>
</protein>
<feature type="domain" description="Putative restriction endonuclease" evidence="1">
    <location>
        <begin position="12"/>
        <end position="185"/>
    </location>
</feature>
<dbReference type="EMBL" id="CP054698">
    <property type="protein sequence ID" value="QMS88969.1"/>
    <property type="molecule type" value="Genomic_DNA"/>
</dbReference>
<gene>
    <name evidence="2" type="ORF">HUN01_15670</name>
</gene>
<dbReference type="Pfam" id="PF05685">
    <property type="entry name" value="Uma2"/>
    <property type="match status" value="1"/>
</dbReference>
<dbReference type="InterPro" id="IPR011335">
    <property type="entry name" value="Restrct_endonuc-II-like"/>
</dbReference>
<dbReference type="Gene3D" id="3.90.1570.10">
    <property type="entry name" value="tt1808, chain A"/>
    <property type="match status" value="1"/>
</dbReference>
<dbReference type="Proteomes" id="UP000514713">
    <property type="component" value="Chromosome"/>
</dbReference>
<keyword evidence="2" id="KW-0540">Nuclease</keyword>
<keyword evidence="3" id="KW-1185">Reference proteome</keyword>